<evidence type="ECO:0000256" key="8">
    <source>
        <dbReference type="ARBA" id="ARBA00022884"/>
    </source>
</evidence>
<dbReference type="GO" id="GO:0000287">
    <property type="term" value="F:magnesium ion binding"/>
    <property type="evidence" value="ECO:0007669"/>
    <property type="project" value="UniProtKB-UniRule"/>
</dbReference>
<gene>
    <name evidence="9" type="primary">pnp</name>
    <name evidence="11" type="ORF">K8V65_02780</name>
</gene>
<evidence type="ECO:0000256" key="7">
    <source>
        <dbReference type="ARBA" id="ARBA00022842"/>
    </source>
</evidence>
<dbReference type="FunFam" id="3.30.230.70:FF:000001">
    <property type="entry name" value="Polyribonucleotide nucleotidyltransferase"/>
    <property type="match status" value="1"/>
</dbReference>
<dbReference type="InterPro" id="IPR015848">
    <property type="entry name" value="PNPase_PH_RNA-bd_bac/org-type"/>
</dbReference>
<dbReference type="SUPFAM" id="SSF54791">
    <property type="entry name" value="Eukaryotic type KH-domain (KH-domain type I)"/>
    <property type="match status" value="1"/>
</dbReference>
<evidence type="ECO:0000313" key="11">
    <source>
        <dbReference type="EMBL" id="HJF84572.1"/>
    </source>
</evidence>
<reference evidence="11" key="1">
    <citation type="journal article" date="2021" name="PeerJ">
        <title>Extensive microbial diversity within the chicken gut microbiome revealed by metagenomics and culture.</title>
        <authorList>
            <person name="Gilroy R."/>
            <person name="Ravi A."/>
            <person name="Getino M."/>
            <person name="Pursley I."/>
            <person name="Horton D.L."/>
            <person name="Alikhan N.F."/>
            <person name="Baker D."/>
            <person name="Gharbi K."/>
            <person name="Hall N."/>
            <person name="Watson M."/>
            <person name="Adriaenssens E.M."/>
            <person name="Foster-Nyarko E."/>
            <person name="Jarju S."/>
            <person name="Secka A."/>
            <person name="Antonio M."/>
            <person name="Oren A."/>
            <person name="Chaudhuri R.R."/>
            <person name="La Ragione R."/>
            <person name="Hildebrand F."/>
            <person name="Pallen M.J."/>
        </authorList>
    </citation>
    <scope>NUCLEOTIDE SEQUENCE</scope>
    <source>
        <strain evidence="11">7318</strain>
    </source>
</reference>
<dbReference type="HAMAP" id="MF_01595">
    <property type="entry name" value="PNPase"/>
    <property type="match status" value="1"/>
</dbReference>
<dbReference type="Pfam" id="PF03726">
    <property type="entry name" value="PNPase"/>
    <property type="match status" value="1"/>
</dbReference>
<dbReference type="GO" id="GO:0005829">
    <property type="term" value="C:cytosol"/>
    <property type="evidence" value="ECO:0007669"/>
    <property type="project" value="TreeGrafter"/>
</dbReference>
<dbReference type="GO" id="GO:0006402">
    <property type="term" value="P:mRNA catabolic process"/>
    <property type="evidence" value="ECO:0007669"/>
    <property type="project" value="UniProtKB-UniRule"/>
</dbReference>
<dbReference type="Pfam" id="PF01138">
    <property type="entry name" value="RNase_PH"/>
    <property type="match status" value="2"/>
</dbReference>
<accession>A0A921HMX6</accession>
<comment type="similarity">
    <text evidence="2 9">Belongs to the polyribonucleotide nucleotidyltransferase family.</text>
</comment>
<evidence type="ECO:0000259" key="10">
    <source>
        <dbReference type="PROSITE" id="PS50126"/>
    </source>
</evidence>
<comment type="subcellular location">
    <subcellularLocation>
        <location evidence="1 9">Cytoplasm</location>
    </subcellularLocation>
</comment>
<keyword evidence="6 9" id="KW-0479">Metal-binding</keyword>
<dbReference type="Gene3D" id="2.40.50.140">
    <property type="entry name" value="Nucleic acid-binding proteins"/>
    <property type="match status" value="1"/>
</dbReference>
<reference evidence="11" key="2">
    <citation type="submission" date="2021-09" db="EMBL/GenBank/DDBJ databases">
        <authorList>
            <person name="Gilroy R."/>
        </authorList>
    </citation>
    <scope>NUCLEOTIDE SEQUENCE</scope>
    <source>
        <strain evidence="11">7318</strain>
    </source>
</reference>
<name>A0A921HMX6_9FIRM</name>
<dbReference type="GO" id="GO:0003723">
    <property type="term" value="F:RNA binding"/>
    <property type="evidence" value="ECO:0007669"/>
    <property type="project" value="UniProtKB-UniRule"/>
</dbReference>
<comment type="cofactor">
    <cofactor evidence="9">
        <name>Mg(2+)</name>
        <dbReference type="ChEBI" id="CHEBI:18420"/>
    </cofactor>
</comment>
<dbReference type="FunFam" id="2.40.50.140:FF:000023">
    <property type="entry name" value="Polyribonucleotide nucleotidyltransferase"/>
    <property type="match status" value="1"/>
</dbReference>
<dbReference type="CDD" id="cd04472">
    <property type="entry name" value="S1_PNPase"/>
    <property type="match status" value="1"/>
</dbReference>
<dbReference type="SUPFAM" id="SSF50249">
    <property type="entry name" value="Nucleic acid-binding proteins"/>
    <property type="match status" value="1"/>
</dbReference>
<dbReference type="CDD" id="cd02393">
    <property type="entry name" value="KH-I_PNPase"/>
    <property type="match status" value="1"/>
</dbReference>
<dbReference type="Gene3D" id="3.30.230.70">
    <property type="entry name" value="GHMP Kinase, N-terminal domain"/>
    <property type="match status" value="2"/>
</dbReference>
<dbReference type="PROSITE" id="PS50084">
    <property type="entry name" value="KH_TYPE_1"/>
    <property type="match status" value="1"/>
</dbReference>
<feature type="domain" description="S1 motif" evidence="10">
    <location>
        <begin position="618"/>
        <end position="686"/>
    </location>
</feature>
<dbReference type="SUPFAM" id="SSF54211">
    <property type="entry name" value="Ribosomal protein S5 domain 2-like"/>
    <property type="match status" value="2"/>
</dbReference>
<dbReference type="PANTHER" id="PTHR11252:SF0">
    <property type="entry name" value="POLYRIBONUCLEOTIDE NUCLEOTIDYLTRANSFERASE 1, MITOCHONDRIAL"/>
    <property type="match status" value="1"/>
</dbReference>
<evidence type="ECO:0000256" key="5">
    <source>
        <dbReference type="ARBA" id="ARBA00022695"/>
    </source>
</evidence>
<dbReference type="InterPro" id="IPR036345">
    <property type="entry name" value="ExoRNase_PH_dom2_sf"/>
</dbReference>
<dbReference type="CDD" id="cd11364">
    <property type="entry name" value="RNase_PH_PNPase_2"/>
    <property type="match status" value="1"/>
</dbReference>
<evidence type="ECO:0000256" key="4">
    <source>
        <dbReference type="ARBA" id="ARBA00022679"/>
    </source>
</evidence>
<keyword evidence="7 9" id="KW-0460">Magnesium</keyword>
<evidence type="ECO:0000256" key="6">
    <source>
        <dbReference type="ARBA" id="ARBA00022723"/>
    </source>
</evidence>
<evidence type="ECO:0000313" key="12">
    <source>
        <dbReference type="Proteomes" id="UP000780768"/>
    </source>
</evidence>
<organism evidence="11 12">
    <name type="scientific">Megamonas hypermegale</name>
    <dbReference type="NCBI Taxonomy" id="158847"/>
    <lineage>
        <taxon>Bacteria</taxon>
        <taxon>Bacillati</taxon>
        <taxon>Bacillota</taxon>
        <taxon>Negativicutes</taxon>
        <taxon>Selenomonadales</taxon>
        <taxon>Selenomonadaceae</taxon>
        <taxon>Megamonas</taxon>
    </lineage>
</organism>
<dbReference type="InterPro" id="IPR004087">
    <property type="entry name" value="KH_dom"/>
</dbReference>
<dbReference type="NCBIfam" id="TIGR03591">
    <property type="entry name" value="polynuc_phos"/>
    <property type="match status" value="1"/>
</dbReference>
<dbReference type="SMART" id="SM00322">
    <property type="entry name" value="KH"/>
    <property type="match status" value="1"/>
</dbReference>
<dbReference type="SUPFAM" id="SSF46915">
    <property type="entry name" value="Polynucleotide phosphorylase/guanosine pentaphosphate synthase (PNPase/GPSI), domain 3"/>
    <property type="match status" value="1"/>
</dbReference>
<evidence type="ECO:0000256" key="1">
    <source>
        <dbReference type="ARBA" id="ARBA00004496"/>
    </source>
</evidence>
<dbReference type="Pfam" id="PF03725">
    <property type="entry name" value="RNase_PH_C"/>
    <property type="match status" value="2"/>
</dbReference>
<evidence type="ECO:0000256" key="2">
    <source>
        <dbReference type="ARBA" id="ARBA00007404"/>
    </source>
</evidence>
<dbReference type="SMART" id="SM00316">
    <property type="entry name" value="S1"/>
    <property type="match status" value="1"/>
</dbReference>
<dbReference type="CDD" id="cd11363">
    <property type="entry name" value="RNase_PH_PNPase_1"/>
    <property type="match status" value="1"/>
</dbReference>
<feature type="binding site" evidence="9">
    <location>
        <position position="488"/>
    </location>
    <ligand>
        <name>Mg(2+)</name>
        <dbReference type="ChEBI" id="CHEBI:18420"/>
    </ligand>
</feature>
<dbReference type="PANTHER" id="PTHR11252">
    <property type="entry name" value="POLYRIBONUCLEOTIDE NUCLEOTIDYLTRANSFERASE"/>
    <property type="match status" value="1"/>
</dbReference>
<dbReference type="GO" id="GO:0004654">
    <property type="term" value="F:polyribonucleotide nucleotidyltransferase activity"/>
    <property type="evidence" value="ECO:0007669"/>
    <property type="project" value="UniProtKB-UniRule"/>
</dbReference>
<dbReference type="FunFam" id="3.30.230.70:FF:000002">
    <property type="entry name" value="Polyribonucleotide nucleotidyltransferase"/>
    <property type="match status" value="1"/>
</dbReference>
<dbReference type="GO" id="GO:0006396">
    <property type="term" value="P:RNA processing"/>
    <property type="evidence" value="ECO:0007669"/>
    <property type="project" value="InterPro"/>
</dbReference>
<sequence>MYTFETTLGGRSFTVEAGKMAKQANGAVLVRYGDTVVLVTATASAEPREGVDFFPLTVDYEEKMYSVGKIPGGFIKREGRPSESAILCSRLIDRPIRPLFPEGYRNDVQIVATVLSVEQDNAPEIAGMIGASCALSISDIPFLGPIAGVRVGRVDGQFVINPTVEQRAKSDLNLTVAGSYDAVMMVEAGANELPEEVVLEAILFGHEEIKRLVEFQKDMMAQCGKEKHQPKLFEVPEELVNAIHEYTYDKLNAAVRDADKLRRDEHVAEVKAEAKEHFLELYPEMDMEIDYVLYKTLKGIVRHMITHEKIRPDGRGLEEVRPISCEVGLLPRTHGSALFTRGQTQILNITTLGALGDEQVIDGIGDDTPKHYIHHYNFPGYSVGEARPMRSPGRREIGHGALAERALVPVIPSETEFPYTIRLVSEVLESNGSSSMGSVCASTLSLMNAGVPIKKPVSGCAMGLVKDGDAYTILTDIQGMEDALGDMDFKVAGTPDGITAIQMDIKVAGISREILSSALAQAKRGREFILGKMLECISEPNKELSPYAPRVNTMKIAVDKIRDVIGPGGKTIKKIIDETGVQIDIHDDGNVFITAVDAASAQRAQEIIHTLTRDVEVGATYKGKVTRIMNFGAFVEILPGKEGLCHISQLAKERVGKVEDVVNVGDELEVRVTEIDRQGRINVSHKVLLKK</sequence>
<dbReference type="Pfam" id="PF00013">
    <property type="entry name" value="KH_1"/>
    <property type="match status" value="1"/>
</dbReference>
<dbReference type="InterPro" id="IPR036456">
    <property type="entry name" value="PNPase_PH_RNA-bd_sf"/>
</dbReference>
<comment type="function">
    <text evidence="9">Involved in mRNA degradation. Catalyzes the phosphorolysis of single-stranded polyribonucleotides processively in the 3'- to 5'-direction.</text>
</comment>
<dbReference type="InterPro" id="IPR012162">
    <property type="entry name" value="PNPase"/>
</dbReference>
<dbReference type="PIRSF" id="PIRSF005499">
    <property type="entry name" value="PNPase"/>
    <property type="match status" value="1"/>
</dbReference>
<keyword evidence="4 9" id="KW-0808">Transferase</keyword>
<dbReference type="Proteomes" id="UP000780768">
    <property type="component" value="Unassembled WGS sequence"/>
</dbReference>
<dbReference type="NCBIfam" id="NF008805">
    <property type="entry name" value="PRK11824.1"/>
    <property type="match status" value="1"/>
</dbReference>
<comment type="catalytic activity">
    <reaction evidence="9">
        <text>RNA(n+1) + phosphate = RNA(n) + a ribonucleoside 5'-diphosphate</text>
        <dbReference type="Rhea" id="RHEA:22096"/>
        <dbReference type="Rhea" id="RHEA-COMP:14527"/>
        <dbReference type="Rhea" id="RHEA-COMP:17342"/>
        <dbReference type="ChEBI" id="CHEBI:43474"/>
        <dbReference type="ChEBI" id="CHEBI:57930"/>
        <dbReference type="ChEBI" id="CHEBI:140395"/>
        <dbReference type="EC" id="2.7.7.8"/>
    </reaction>
</comment>
<proteinExistence type="inferred from homology"/>
<dbReference type="RefSeq" id="WP_303690658.1">
    <property type="nucleotide sequence ID" value="NZ_CAKMHU010000003.1"/>
</dbReference>
<keyword evidence="3 9" id="KW-0963">Cytoplasm</keyword>
<dbReference type="GO" id="GO:0000175">
    <property type="term" value="F:3'-5'-RNA exonuclease activity"/>
    <property type="evidence" value="ECO:0007669"/>
    <property type="project" value="TreeGrafter"/>
</dbReference>
<feature type="binding site" evidence="9">
    <location>
        <position position="482"/>
    </location>
    <ligand>
        <name>Mg(2+)</name>
        <dbReference type="ChEBI" id="CHEBI:18420"/>
    </ligand>
</feature>
<dbReference type="EMBL" id="DYVR01000072">
    <property type="protein sequence ID" value="HJF84572.1"/>
    <property type="molecule type" value="Genomic_DNA"/>
</dbReference>
<evidence type="ECO:0000256" key="3">
    <source>
        <dbReference type="ARBA" id="ARBA00022490"/>
    </source>
</evidence>
<keyword evidence="8 9" id="KW-0694">RNA-binding</keyword>
<dbReference type="InterPro" id="IPR012340">
    <property type="entry name" value="NA-bd_OB-fold"/>
</dbReference>
<dbReference type="InterPro" id="IPR036612">
    <property type="entry name" value="KH_dom_type_1_sf"/>
</dbReference>
<dbReference type="AlphaFoldDB" id="A0A921HMX6"/>
<dbReference type="InterPro" id="IPR020568">
    <property type="entry name" value="Ribosomal_Su5_D2-typ_SF"/>
</dbReference>
<comment type="caution">
    <text evidence="11">The sequence shown here is derived from an EMBL/GenBank/DDBJ whole genome shotgun (WGS) entry which is preliminary data.</text>
</comment>
<dbReference type="InterPro" id="IPR027408">
    <property type="entry name" value="PNPase/RNase_PH_dom_sf"/>
</dbReference>
<dbReference type="InterPro" id="IPR001247">
    <property type="entry name" value="ExoRNase_PH_dom1"/>
</dbReference>
<keyword evidence="5 9" id="KW-0548">Nucleotidyltransferase</keyword>
<dbReference type="InterPro" id="IPR015847">
    <property type="entry name" value="ExoRNase_PH_dom2"/>
</dbReference>
<dbReference type="InterPro" id="IPR004088">
    <property type="entry name" value="KH_dom_type_1"/>
</dbReference>
<evidence type="ECO:0000256" key="9">
    <source>
        <dbReference type="HAMAP-Rule" id="MF_01595"/>
    </source>
</evidence>
<dbReference type="Pfam" id="PF00575">
    <property type="entry name" value="S1"/>
    <property type="match status" value="1"/>
</dbReference>
<dbReference type="EC" id="2.7.7.8" evidence="9"/>
<dbReference type="InterPro" id="IPR003029">
    <property type="entry name" value="S1_domain"/>
</dbReference>
<dbReference type="PROSITE" id="PS50126">
    <property type="entry name" value="S1"/>
    <property type="match status" value="1"/>
</dbReference>
<protein>
    <recommendedName>
        <fullName evidence="9">Polyribonucleotide nucleotidyltransferase</fullName>
        <ecNumber evidence="9">2.7.7.8</ecNumber>
    </recommendedName>
    <alternativeName>
        <fullName evidence="9">Polynucleotide phosphorylase</fullName>
        <shortName evidence="9">PNPase</shortName>
    </alternativeName>
</protein>
<dbReference type="FunFam" id="3.30.1370.10:FF:000001">
    <property type="entry name" value="Polyribonucleotide nucleotidyltransferase"/>
    <property type="match status" value="1"/>
</dbReference>
<dbReference type="Gene3D" id="3.30.1370.10">
    <property type="entry name" value="K Homology domain, type 1"/>
    <property type="match status" value="1"/>
</dbReference>
<dbReference type="SUPFAM" id="SSF55666">
    <property type="entry name" value="Ribonuclease PH domain 2-like"/>
    <property type="match status" value="2"/>
</dbReference>